<organism evidence="1">
    <name type="scientific">Ixodes ricinus</name>
    <name type="common">Common tick</name>
    <name type="synonym">Acarus ricinus</name>
    <dbReference type="NCBI Taxonomy" id="34613"/>
    <lineage>
        <taxon>Eukaryota</taxon>
        <taxon>Metazoa</taxon>
        <taxon>Ecdysozoa</taxon>
        <taxon>Arthropoda</taxon>
        <taxon>Chelicerata</taxon>
        <taxon>Arachnida</taxon>
        <taxon>Acari</taxon>
        <taxon>Parasitiformes</taxon>
        <taxon>Ixodida</taxon>
        <taxon>Ixodoidea</taxon>
        <taxon>Ixodidae</taxon>
        <taxon>Ixodinae</taxon>
        <taxon>Ixodes</taxon>
    </lineage>
</organism>
<protein>
    <submittedName>
        <fullName evidence="1">Putative secreted protein</fullName>
    </submittedName>
</protein>
<dbReference type="EMBL" id="GIFC01000290">
    <property type="protein sequence ID" value="MXU82373.1"/>
    <property type="molecule type" value="Transcribed_RNA"/>
</dbReference>
<name>A0A6B0U8L8_IXORI</name>
<accession>A0A6B0U8L8</accession>
<dbReference type="AlphaFoldDB" id="A0A6B0U8L8"/>
<proteinExistence type="predicted"/>
<evidence type="ECO:0000313" key="1">
    <source>
        <dbReference type="EMBL" id="MXU82373.1"/>
    </source>
</evidence>
<reference evidence="1" key="1">
    <citation type="submission" date="2019-12" db="EMBL/GenBank/DDBJ databases">
        <title>An insight into the sialome of adult female Ixodes ricinus ticks feeding for 6 days.</title>
        <authorList>
            <person name="Perner J."/>
            <person name="Ribeiro J.M.C."/>
        </authorList>
    </citation>
    <scope>NUCLEOTIDE SEQUENCE</scope>
    <source>
        <strain evidence="1">Semi-engorged</strain>
        <tissue evidence="1">Salivary glands</tissue>
    </source>
</reference>
<sequence>MPTRSLHFVAVAVVVVFVGGKFDDIYLLDGLERRVEALLPGAAVHPLGVAVPVVACDAKDVALADIHL</sequence>